<keyword evidence="2" id="KW-0813">Transport</keyword>
<evidence type="ECO:0000256" key="5">
    <source>
        <dbReference type="ARBA" id="ARBA00022692"/>
    </source>
</evidence>
<feature type="transmembrane region" description="Helical" evidence="9">
    <location>
        <begin position="261"/>
        <end position="278"/>
    </location>
</feature>
<dbReference type="EMBL" id="AP014564">
    <property type="protein sequence ID" value="BAV94047.1"/>
    <property type="molecule type" value="Genomic_DNA"/>
</dbReference>
<name>A0A1J1DW08_9FLAO</name>
<feature type="transmembrane region" description="Helical" evidence="9">
    <location>
        <begin position="12"/>
        <end position="30"/>
    </location>
</feature>
<sequence>MNNHKRCNLLEAFIPLIVLIGSLFYNIVAYDGDISGGASQLSLLMATAVGVAIGFRHEISLDKIISDIEKSISSVSSTIIILFIIGSLSATWMISGIVPTMIYYGLKIINTQLFLVTSVIMCSLVSVFVGSSWTTVSTIGLAMLGIGKVLNFPEEITAGAIVSGAYFGDKMSPFSETTNLASAVTKTDLFSHIRYMMYTSVPSIAITIVLFLIIGYCYGDYVPANTQDFIEALDSAFNISPMLLIIPLIILIFLVKKEHAIKALFIGMILGVIAMIVFQSDVIEKISGKNILTFADYYTIIINVITSETVINTNNEVLNELLSTSGMKGMLNTVWLIIMAMSFGGMMESIGALDAITNAILRRIKNTPSLFAATTGTCLFLNTTVSDQYLSILISGKMYNNSFRERGLAPQNLSRTIEDSATVTSPLIPWNTCGVTQSSVLGVSAMDYLPYAFFNYMSPILTLIFGFLGIKIKRIKNKISSTKG</sequence>
<dbReference type="InterPro" id="IPR004770">
    <property type="entry name" value="Na/H_antiport_NhaC"/>
</dbReference>
<dbReference type="GO" id="GO:0005886">
    <property type="term" value="C:plasma membrane"/>
    <property type="evidence" value="ECO:0007669"/>
    <property type="project" value="UniProtKB-SubCell"/>
</dbReference>
<feature type="transmembrane region" description="Helical" evidence="9">
    <location>
        <begin position="236"/>
        <end position="254"/>
    </location>
</feature>
<dbReference type="RefSeq" id="WP_197703103.1">
    <property type="nucleotide sequence ID" value="NZ_AP014564.1"/>
</dbReference>
<feature type="transmembrane region" description="Helical" evidence="9">
    <location>
        <begin position="448"/>
        <end position="470"/>
    </location>
</feature>
<feature type="transmembrane region" description="Helical" evidence="9">
    <location>
        <begin position="114"/>
        <end position="144"/>
    </location>
</feature>
<proteinExistence type="inferred from homology"/>
<feature type="transmembrane region" description="Helical" evidence="9">
    <location>
        <begin position="36"/>
        <end position="55"/>
    </location>
</feature>
<dbReference type="PANTHER" id="PTHR33451">
    <property type="entry name" value="MALATE-2H(+)/NA(+)-LACTATE ANTIPORTER"/>
    <property type="match status" value="1"/>
</dbReference>
<keyword evidence="4" id="KW-1003">Cell membrane</keyword>
<gene>
    <name evidence="11" type="ORF">JBKA6_0034</name>
</gene>
<keyword evidence="12" id="KW-1185">Reference proteome</keyword>
<reference evidence="11 12" key="1">
    <citation type="submission" date="2014-03" db="EMBL/GenBank/DDBJ databases">
        <title>complete genome sequence of Flavobacteriaceae bacterium JBKA-6.</title>
        <authorList>
            <person name="Takano T."/>
            <person name="Nakamura Y."/>
            <person name="Takuma S."/>
            <person name="Yasuike M."/>
            <person name="Matsuyama T."/>
            <person name="Sakai T."/>
            <person name="Fujiwara A."/>
            <person name="Kimoto K."/>
            <person name="Fukuda Y."/>
            <person name="Kondo H."/>
            <person name="Hirono I."/>
            <person name="Nakayasu C."/>
        </authorList>
    </citation>
    <scope>NUCLEOTIDE SEQUENCE [LARGE SCALE GENOMIC DNA]</scope>
    <source>
        <strain evidence="11 12">JBKA-6</strain>
    </source>
</reference>
<evidence type="ECO:0000256" key="6">
    <source>
        <dbReference type="ARBA" id="ARBA00022989"/>
    </source>
</evidence>
<dbReference type="Pfam" id="PF03553">
    <property type="entry name" value="Na_H_antiporter"/>
    <property type="match status" value="1"/>
</dbReference>
<dbReference type="AlphaFoldDB" id="A0A1J1DW08"/>
<dbReference type="KEGG" id="ise:JBKA6_0034"/>
<evidence type="ECO:0000256" key="7">
    <source>
        <dbReference type="ARBA" id="ARBA00023136"/>
    </source>
</evidence>
<keyword evidence="6 9" id="KW-1133">Transmembrane helix</keyword>
<evidence type="ECO:0000256" key="1">
    <source>
        <dbReference type="ARBA" id="ARBA00004651"/>
    </source>
</evidence>
<keyword evidence="5 9" id="KW-0812">Transmembrane</keyword>
<comment type="similarity">
    <text evidence="8">Belongs to the NhaC Na(+)/H(+) (TC 2.A.35) antiporter family.</text>
</comment>
<keyword evidence="7 9" id="KW-0472">Membrane</keyword>
<evidence type="ECO:0000256" key="3">
    <source>
        <dbReference type="ARBA" id="ARBA00022449"/>
    </source>
</evidence>
<dbReference type="InterPro" id="IPR052180">
    <property type="entry name" value="NhaC_Na-H+_Antiporter"/>
</dbReference>
<accession>A0A1J1DW08</accession>
<evidence type="ECO:0000256" key="4">
    <source>
        <dbReference type="ARBA" id="ARBA00022475"/>
    </source>
</evidence>
<dbReference type="Proteomes" id="UP000243197">
    <property type="component" value="Chromosome"/>
</dbReference>
<evidence type="ECO:0000259" key="10">
    <source>
        <dbReference type="Pfam" id="PF03553"/>
    </source>
</evidence>
<evidence type="ECO:0000313" key="12">
    <source>
        <dbReference type="Proteomes" id="UP000243197"/>
    </source>
</evidence>
<evidence type="ECO:0000256" key="2">
    <source>
        <dbReference type="ARBA" id="ARBA00022448"/>
    </source>
</evidence>
<evidence type="ECO:0000256" key="9">
    <source>
        <dbReference type="SAM" id="Phobius"/>
    </source>
</evidence>
<feature type="domain" description="Na+/H+ antiporter NhaC-like C-terminal" evidence="10">
    <location>
        <begin position="164"/>
        <end position="470"/>
    </location>
</feature>
<feature type="transmembrane region" description="Helical" evidence="9">
    <location>
        <begin position="368"/>
        <end position="385"/>
    </location>
</feature>
<feature type="transmembrane region" description="Helical" evidence="9">
    <location>
        <begin position="75"/>
        <end position="94"/>
    </location>
</feature>
<feature type="transmembrane region" description="Helical" evidence="9">
    <location>
        <begin position="334"/>
        <end position="356"/>
    </location>
</feature>
<protein>
    <submittedName>
        <fullName evidence="11">Na+/H+ antiporter NhaC</fullName>
    </submittedName>
</protein>
<keyword evidence="3" id="KW-0050">Antiport</keyword>
<dbReference type="NCBIfam" id="TIGR00931">
    <property type="entry name" value="antiport_nhaC"/>
    <property type="match status" value="1"/>
</dbReference>
<evidence type="ECO:0000256" key="8">
    <source>
        <dbReference type="ARBA" id="ARBA00038435"/>
    </source>
</evidence>
<dbReference type="GO" id="GO:0015297">
    <property type="term" value="F:antiporter activity"/>
    <property type="evidence" value="ECO:0007669"/>
    <property type="project" value="UniProtKB-KW"/>
</dbReference>
<feature type="transmembrane region" description="Helical" evidence="9">
    <location>
        <begin position="195"/>
        <end position="216"/>
    </location>
</feature>
<dbReference type="InterPro" id="IPR018461">
    <property type="entry name" value="Na/H_Antiport_NhaC-like_C"/>
</dbReference>
<evidence type="ECO:0000313" key="11">
    <source>
        <dbReference type="EMBL" id="BAV94047.1"/>
    </source>
</evidence>
<organism evidence="11 12">
    <name type="scientific">Ichthyobacterium seriolicida</name>
    <dbReference type="NCBI Taxonomy" id="242600"/>
    <lineage>
        <taxon>Bacteria</taxon>
        <taxon>Pseudomonadati</taxon>
        <taxon>Bacteroidota</taxon>
        <taxon>Flavobacteriia</taxon>
        <taxon>Flavobacteriales</taxon>
        <taxon>Ichthyobacteriaceae</taxon>
        <taxon>Ichthyobacterium</taxon>
    </lineage>
</organism>
<dbReference type="PANTHER" id="PTHR33451:SF3">
    <property type="entry name" value="MALATE-2H(+)_NA(+)-LACTATE ANTIPORTER"/>
    <property type="match status" value="1"/>
</dbReference>
<comment type="subcellular location">
    <subcellularLocation>
        <location evidence="1">Cell membrane</location>
        <topology evidence="1">Multi-pass membrane protein</topology>
    </subcellularLocation>
</comment>